<comment type="cofactor">
    <cofactor evidence="1">
        <name>Mg(2+)</name>
        <dbReference type="ChEBI" id="CHEBI:18420"/>
    </cofactor>
</comment>
<evidence type="ECO:0000256" key="2">
    <source>
        <dbReference type="ARBA" id="ARBA00008142"/>
    </source>
</evidence>
<evidence type="ECO:0000313" key="9">
    <source>
        <dbReference type="Proteomes" id="UP000269410"/>
    </source>
</evidence>
<dbReference type="GO" id="GO:0004550">
    <property type="term" value="F:nucleoside diphosphate kinase activity"/>
    <property type="evidence" value="ECO:0007669"/>
    <property type="project" value="UniProtKB-EC"/>
</dbReference>
<evidence type="ECO:0000256" key="5">
    <source>
        <dbReference type="ARBA" id="ARBA00022777"/>
    </source>
</evidence>
<evidence type="ECO:0000256" key="6">
    <source>
        <dbReference type="PROSITE-ProRule" id="PRU00706"/>
    </source>
</evidence>
<keyword evidence="5 8" id="KW-0418">Kinase</keyword>
<organism evidence="8 9">
    <name type="scientific">Candidatus Dojkabacteria bacterium</name>
    <dbReference type="NCBI Taxonomy" id="2099670"/>
    <lineage>
        <taxon>Bacteria</taxon>
        <taxon>Candidatus Dojkabacteria</taxon>
    </lineage>
</organism>
<dbReference type="CDD" id="cd04413">
    <property type="entry name" value="NDPk_I"/>
    <property type="match status" value="1"/>
</dbReference>
<dbReference type="PANTHER" id="PTHR11349">
    <property type="entry name" value="NUCLEOSIDE DIPHOSPHATE KINASE"/>
    <property type="match status" value="1"/>
</dbReference>
<evidence type="ECO:0000256" key="1">
    <source>
        <dbReference type="ARBA" id="ARBA00001946"/>
    </source>
</evidence>
<dbReference type="SUPFAM" id="SSF54919">
    <property type="entry name" value="Nucleoside diphosphate kinase, NDK"/>
    <property type="match status" value="1"/>
</dbReference>
<feature type="domain" description="Nucleoside diphosphate kinase-like" evidence="7">
    <location>
        <begin position="8"/>
        <end position="183"/>
    </location>
</feature>
<keyword evidence="4 8" id="KW-0808">Transferase</keyword>
<dbReference type="AlphaFoldDB" id="A0A3M0YZH0"/>
<dbReference type="Gene3D" id="3.30.70.141">
    <property type="entry name" value="Nucleoside diphosphate kinase-like domain"/>
    <property type="match status" value="1"/>
</dbReference>
<dbReference type="EC" id="2.7.4.6" evidence="3"/>
<comment type="caution">
    <text evidence="6">Lacks conserved residue(s) required for the propagation of feature annotation.</text>
</comment>
<proteinExistence type="inferred from homology"/>
<dbReference type="PROSITE" id="PS51374">
    <property type="entry name" value="NDPK_LIKE"/>
    <property type="match status" value="1"/>
</dbReference>
<comment type="caution">
    <text evidence="8">The sequence shown here is derived from an EMBL/GenBank/DDBJ whole genome shotgun (WGS) entry which is preliminary data.</text>
</comment>
<dbReference type="EMBL" id="RFKV01000063">
    <property type="protein sequence ID" value="RMD77103.1"/>
    <property type="molecule type" value="Genomic_DNA"/>
</dbReference>
<sequence>MKNKPTPYERTLVLLKPDAVQRGLMGEIISRFERKGLKIVAMKFLQATKQQAQQHYYWSDEEKTKTGNRTIEVYKNKGIELKKSAIEVAEDVQKRLVNFMLAGPILVMVIEGAHAIEHVRKIVGHGSPLQADVGTIRADYTIDSYLLADEADRAARNLVHASSSTDEAEREIRVWFSEDEICDYELAIEKILYSKEWESGQK</sequence>
<dbReference type="SMART" id="SM00562">
    <property type="entry name" value="NDK"/>
    <property type="match status" value="1"/>
</dbReference>
<gene>
    <name evidence="8" type="ORF">D6810_01995</name>
</gene>
<protein>
    <recommendedName>
        <fullName evidence="3">nucleoside-diphosphate kinase</fullName>
        <ecNumber evidence="3">2.7.4.6</ecNumber>
    </recommendedName>
</protein>
<comment type="similarity">
    <text evidence="2 6">Belongs to the NDK family.</text>
</comment>
<evidence type="ECO:0000259" key="7">
    <source>
        <dbReference type="SMART" id="SM00562"/>
    </source>
</evidence>
<evidence type="ECO:0000256" key="4">
    <source>
        <dbReference type="ARBA" id="ARBA00022679"/>
    </source>
</evidence>
<dbReference type="Proteomes" id="UP000269410">
    <property type="component" value="Unassembled WGS sequence"/>
</dbReference>
<evidence type="ECO:0000313" key="8">
    <source>
        <dbReference type="EMBL" id="RMD77103.1"/>
    </source>
</evidence>
<dbReference type="InterPro" id="IPR036850">
    <property type="entry name" value="NDK-like_dom_sf"/>
</dbReference>
<accession>A0A3M0YZH0</accession>
<reference evidence="8 9" key="1">
    <citation type="submission" date="2018-10" db="EMBL/GenBank/DDBJ databases">
        <title>Thermophilic Lithotrophy and Phototrophy in an Intertidal, Iron-rich, Geothermal Spring.</title>
        <authorList>
            <person name="Ward L.M."/>
            <person name="Idei A."/>
            <person name="Nakagawa M."/>
            <person name="Ueno Y."/>
            <person name="Fischer W."/>
            <person name="Mcglynn S.E."/>
        </authorList>
    </citation>
    <scope>NUCLEOTIDE SEQUENCE [LARGE SCALE GENOMIC DNA]</scope>
    <source>
        <strain evidence="8">J137</strain>
    </source>
</reference>
<dbReference type="Pfam" id="PF00334">
    <property type="entry name" value="NDK"/>
    <property type="match status" value="2"/>
</dbReference>
<name>A0A3M0YZH0_9BACT</name>
<evidence type="ECO:0000256" key="3">
    <source>
        <dbReference type="ARBA" id="ARBA00012966"/>
    </source>
</evidence>
<dbReference type="InterPro" id="IPR034907">
    <property type="entry name" value="NDK-like_dom"/>
</dbReference>